<accession>A0A679IS10</accession>
<reference evidence="2" key="1">
    <citation type="submission" date="2019-12" db="EMBL/GenBank/DDBJ databases">
        <authorList>
            <person name="Cremers G."/>
        </authorList>
    </citation>
    <scope>NUCLEOTIDE SEQUENCE</scope>
    <source>
        <strain evidence="2">Vvax</strain>
    </source>
</reference>
<keyword evidence="1" id="KW-0732">Signal</keyword>
<evidence type="ECO:0000313" key="2">
    <source>
        <dbReference type="EMBL" id="CAA2103063.1"/>
    </source>
</evidence>
<sequence length="208" mass="22107">MNHALAFLRWLPAVVAWTASGAALAQGVLVPSTVPLAPQDTLTRAATSVGIRRCLPAISRLSSLTVQGSRSHDVLLDWDRKRPDTGPMFSLIGMQYPNAGVAASITAIPDEGGNCTVSAERISVAPFTCESVAQQELAGYQMTRLLPNYAVYTDAREPTSSVSLIDSPPGCLVIRRYVEYGWRDPVAAGAALPAQVPVPPVPKGRATR</sequence>
<dbReference type="EMBL" id="LR743507">
    <property type="protein sequence ID" value="CAA2103063.1"/>
    <property type="molecule type" value="Genomic_DNA"/>
</dbReference>
<evidence type="ECO:0000256" key="1">
    <source>
        <dbReference type="SAM" id="SignalP"/>
    </source>
</evidence>
<feature type="signal peptide" evidence="1">
    <location>
        <begin position="1"/>
        <end position="25"/>
    </location>
</feature>
<dbReference type="RefSeq" id="WP_339089752.1">
    <property type="nucleotide sequence ID" value="NZ_LR743507.1"/>
</dbReference>
<organism evidence="2">
    <name type="scientific">Variovorax paradoxus</name>
    <dbReference type="NCBI Taxonomy" id="34073"/>
    <lineage>
        <taxon>Bacteria</taxon>
        <taxon>Pseudomonadati</taxon>
        <taxon>Pseudomonadota</taxon>
        <taxon>Betaproteobacteria</taxon>
        <taxon>Burkholderiales</taxon>
        <taxon>Comamonadaceae</taxon>
        <taxon>Variovorax</taxon>
    </lineage>
</organism>
<protein>
    <submittedName>
        <fullName evidence="2">Uncharacterized protein</fullName>
    </submittedName>
</protein>
<gene>
    <name evidence="2" type="ORF">VVAX_02069</name>
</gene>
<name>A0A679IS10_VARPD</name>
<feature type="chain" id="PRO_5025550313" evidence="1">
    <location>
        <begin position="26"/>
        <end position="208"/>
    </location>
</feature>
<proteinExistence type="predicted"/>
<dbReference type="AlphaFoldDB" id="A0A679IS10"/>